<proteinExistence type="predicted"/>
<organism evidence="2 3">
    <name type="scientific">Abyssalbus ytuae</name>
    <dbReference type="NCBI Taxonomy" id="2926907"/>
    <lineage>
        <taxon>Bacteria</taxon>
        <taxon>Pseudomonadati</taxon>
        <taxon>Bacteroidota</taxon>
        <taxon>Flavobacteriia</taxon>
        <taxon>Flavobacteriales</taxon>
        <taxon>Flavobacteriaceae</taxon>
        <taxon>Abyssalbus</taxon>
    </lineage>
</organism>
<feature type="domain" description="Outer membrane protein beta-barrel" evidence="1">
    <location>
        <begin position="19"/>
        <end position="189"/>
    </location>
</feature>
<name>A0A9E6ZXL3_9FLAO</name>
<accession>A0A9E6ZXL3</accession>
<sequence>MKRFFLAIAIFTSGIYLSQAQSDSEMFQLGAKGGVNIANFTGNDFGEADSRTSFNVGLLMEIPLSERFSLQPEVLYSGQGFDIQSIDEDNFLDNDENIEYQLDYLQVPVLAKVYLVDGLSIEAGPTFSFKVNEEIDYEPNNDDGDIDIDDDVSAVKDFDFGLAAGASYKFGTSFFVSGRYNYGFTKIFEDSDADVRNSVWQFGIGFMF</sequence>
<dbReference type="EMBL" id="CP094358">
    <property type="protein sequence ID" value="UOB18751.1"/>
    <property type="molecule type" value="Genomic_DNA"/>
</dbReference>
<reference evidence="2" key="1">
    <citation type="submission" date="2022-03" db="EMBL/GenBank/DDBJ databases">
        <title>Description of Abyssus ytuae gen. nov., sp. nov., a novel member of the family Flavobacteriaceae isolated from the sediment of Mariana Trench.</title>
        <authorList>
            <person name="Zhang J."/>
            <person name="Xu X."/>
        </authorList>
    </citation>
    <scope>NUCLEOTIDE SEQUENCE</scope>
    <source>
        <strain evidence="2">MT3330</strain>
    </source>
</reference>
<dbReference type="Pfam" id="PF13568">
    <property type="entry name" value="OMP_b-brl_2"/>
    <property type="match status" value="1"/>
</dbReference>
<dbReference type="RefSeq" id="WP_255845368.1">
    <property type="nucleotide sequence ID" value="NZ_CP094358.1"/>
</dbReference>
<keyword evidence="3" id="KW-1185">Reference proteome</keyword>
<evidence type="ECO:0000313" key="2">
    <source>
        <dbReference type="EMBL" id="UOB18751.1"/>
    </source>
</evidence>
<dbReference type="Proteomes" id="UP000831290">
    <property type="component" value="Chromosome"/>
</dbReference>
<evidence type="ECO:0000313" key="3">
    <source>
        <dbReference type="Proteomes" id="UP000831290"/>
    </source>
</evidence>
<dbReference type="InterPro" id="IPR025665">
    <property type="entry name" value="Beta-barrel_OMP_2"/>
</dbReference>
<dbReference type="AlphaFoldDB" id="A0A9E6ZXL3"/>
<dbReference type="KEGG" id="fbm:MQE35_05525"/>
<protein>
    <submittedName>
        <fullName evidence="2">PorT family protein</fullName>
    </submittedName>
</protein>
<evidence type="ECO:0000259" key="1">
    <source>
        <dbReference type="Pfam" id="PF13568"/>
    </source>
</evidence>
<gene>
    <name evidence="2" type="ORF">MQE35_05525</name>
</gene>